<dbReference type="AlphaFoldDB" id="A0A6H1ZYV9"/>
<dbReference type="EMBL" id="MT144395">
    <property type="protein sequence ID" value="QJA53116.1"/>
    <property type="molecule type" value="Genomic_DNA"/>
</dbReference>
<evidence type="ECO:0000313" key="2">
    <source>
        <dbReference type="EMBL" id="QJI03204.1"/>
    </source>
</evidence>
<dbReference type="EMBL" id="MT145067">
    <property type="protein sequence ID" value="QJI03204.1"/>
    <property type="molecule type" value="Genomic_DNA"/>
</dbReference>
<gene>
    <name evidence="1" type="ORF">TM448A03242_0003</name>
    <name evidence="2" type="ORF">TM448B04283_0008</name>
</gene>
<reference evidence="1" key="1">
    <citation type="submission" date="2020-03" db="EMBL/GenBank/DDBJ databases">
        <title>The deep terrestrial virosphere.</title>
        <authorList>
            <person name="Holmfeldt K."/>
            <person name="Nilsson E."/>
            <person name="Simone D."/>
            <person name="Lopez-Fernandez M."/>
            <person name="Wu X."/>
            <person name="de Brujin I."/>
            <person name="Lundin D."/>
            <person name="Andersson A."/>
            <person name="Bertilsson S."/>
            <person name="Dopson M."/>
        </authorList>
    </citation>
    <scope>NUCLEOTIDE SEQUENCE</scope>
    <source>
        <strain evidence="1">TM448A03242</strain>
        <strain evidence="2">TM448B04283</strain>
    </source>
</reference>
<evidence type="ECO:0000313" key="1">
    <source>
        <dbReference type="EMBL" id="QJA53116.1"/>
    </source>
</evidence>
<proteinExistence type="predicted"/>
<name>A0A6H1ZYV9_9ZZZZ</name>
<sequence>MNNNKKLVMVRDMDADLWHKVQIAVLKAQVKTADWLEEAIREKLKKS</sequence>
<accession>A0A6H1ZYV9</accession>
<organism evidence="1">
    <name type="scientific">viral metagenome</name>
    <dbReference type="NCBI Taxonomy" id="1070528"/>
    <lineage>
        <taxon>unclassified sequences</taxon>
        <taxon>metagenomes</taxon>
        <taxon>organismal metagenomes</taxon>
    </lineage>
</organism>
<protein>
    <submittedName>
        <fullName evidence="1">Uncharacterized protein</fullName>
    </submittedName>
</protein>